<keyword evidence="11" id="KW-1185">Reference proteome</keyword>
<feature type="transmembrane region" description="Helical" evidence="7">
    <location>
        <begin position="139"/>
        <end position="160"/>
    </location>
</feature>
<evidence type="ECO:0000256" key="3">
    <source>
        <dbReference type="ARBA" id="ARBA00022475"/>
    </source>
</evidence>
<dbReference type="InterPro" id="IPR000515">
    <property type="entry name" value="MetI-like"/>
</dbReference>
<dbReference type="EMBL" id="CP035495">
    <property type="protein sequence ID" value="QAY64621.1"/>
    <property type="molecule type" value="Genomic_DNA"/>
</dbReference>
<dbReference type="InterPro" id="IPR035906">
    <property type="entry name" value="MetI-like_sf"/>
</dbReference>
<dbReference type="SUPFAM" id="SSF161098">
    <property type="entry name" value="MetI-like"/>
    <property type="match status" value="1"/>
</dbReference>
<dbReference type="Proteomes" id="UP000291758">
    <property type="component" value="Chromosome"/>
</dbReference>
<keyword evidence="4 7" id="KW-0812">Transmembrane</keyword>
<keyword evidence="5 7" id="KW-1133">Transmembrane helix</keyword>
<dbReference type="OrthoDB" id="9805974at2"/>
<dbReference type="KEGG" id="xyl:ET495_17035"/>
<keyword evidence="3" id="KW-1003">Cell membrane</keyword>
<comment type="subcellular location">
    <subcellularLocation>
        <location evidence="1 7">Cell membrane</location>
        <topology evidence="1 7">Multi-pass membrane protein</topology>
    </subcellularLocation>
</comment>
<feature type="domain" description="ABC transmembrane type-1" evidence="9">
    <location>
        <begin position="102"/>
        <end position="331"/>
    </location>
</feature>
<sequence>MSAVETDPRAADAARGSTPTLSKAARARRRRGRLEVIGFTGPALLVFVLFVFVPIGYAVVLSLFNGTPTSPIRDFVGFQNFTEIFTTGRGETLGQPWFWHAVRNNFLIAVMSLLIQGPIAIGVALLLNRKMRFRGFFRLMIFVPYVLSEVITGVIFSLMLSPQGAVNDWLTRLGFEQFANFQWLMDTSAAPADAGMFAILGSRTFWAVFAILTWKYVGLAIILFLAGLSGVPEELNEAAAIDGATWWQTQRKITIPLLGPTIRIWAFLSLIGSFQLFDMVWILTGQQPGRTGMHTMATFMVDQGMNRNRVGYGSAIAIVLFVITLIVALLYQRFILSRDIGKES</sequence>
<evidence type="ECO:0000256" key="1">
    <source>
        <dbReference type="ARBA" id="ARBA00004651"/>
    </source>
</evidence>
<evidence type="ECO:0000256" key="7">
    <source>
        <dbReference type="RuleBase" id="RU363032"/>
    </source>
</evidence>
<accession>A0A4V0YEL4</accession>
<evidence type="ECO:0000256" key="6">
    <source>
        <dbReference type="ARBA" id="ARBA00023136"/>
    </source>
</evidence>
<evidence type="ECO:0000256" key="4">
    <source>
        <dbReference type="ARBA" id="ARBA00022692"/>
    </source>
</evidence>
<protein>
    <submittedName>
        <fullName evidence="10">Sugar ABC transporter permease</fullName>
    </submittedName>
</protein>
<dbReference type="InterPro" id="IPR051393">
    <property type="entry name" value="ABC_transporter_permease"/>
</dbReference>
<dbReference type="Gene3D" id="1.10.3720.10">
    <property type="entry name" value="MetI-like"/>
    <property type="match status" value="1"/>
</dbReference>
<name>A0A4V0YEL4_9MICO</name>
<dbReference type="GO" id="GO:0005886">
    <property type="term" value="C:plasma membrane"/>
    <property type="evidence" value="ECO:0007669"/>
    <property type="project" value="UniProtKB-SubCell"/>
</dbReference>
<evidence type="ECO:0000313" key="10">
    <source>
        <dbReference type="EMBL" id="QAY64621.1"/>
    </source>
</evidence>
<dbReference type="PROSITE" id="PS50928">
    <property type="entry name" value="ABC_TM1"/>
    <property type="match status" value="1"/>
</dbReference>
<feature type="transmembrane region" description="Helical" evidence="7">
    <location>
        <begin position="36"/>
        <end position="60"/>
    </location>
</feature>
<feature type="compositionally biased region" description="Basic and acidic residues" evidence="8">
    <location>
        <begin position="1"/>
        <end position="12"/>
    </location>
</feature>
<keyword evidence="2 7" id="KW-0813">Transport</keyword>
<feature type="transmembrane region" description="Helical" evidence="7">
    <location>
        <begin position="262"/>
        <end position="283"/>
    </location>
</feature>
<evidence type="ECO:0000313" key="11">
    <source>
        <dbReference type="Proteomes" id="UP000291758"/>
    </source>
</evidence>
<dbReference type="AlphaFoldDB" id="A0A4V0YEL4"/>
<evidence type="ECO:0000259" key="9">
    <source>
        <dbReference type="PROSITE" id="PS50928"/>
    </source>
</evidence>
<gene>
    <name evidence="10" type="ORF">ET495_17035</name>
</gene>
<proteinExistence type="inferred from homology"/>
<keyword evidence="6 7" id="KW-0472">Membrane</keyword>
<feature type="region of interest" description="Disordered" evidence="8">
    <location>
        <begin position="1"/>
        <end position="25"/>
    </location>
</feature>
<dbReference type="GO" id="GO:0055085">
    <property type="term" value="P:transmembrane transport"/>
    <property type="evidence" value="ECO:0007669"/>
    <property type="project" value="InterPro"/>
</dbReference>
<evidence type="ECO:0000256" key="2">
    <source>
        <dbReference type="ARBA" id="ARBA00022448"/>
    </source>
</evidence>
<reference evidence="10 11" key="1">
    <citation type="submission" date="2019-01" db="EMBL/GenBank/DDBJ databases">
        <title>Genome sequencing of strain 2JSPR-7.</title>
        <authorList>
            <person name="Heo J."/>
            <person name="Kim S.-J."/>
            <person name="Kim J.-S."/>
            <person name="Hong S.-B."/>
            <person name="Kwon S.-W."/>
        </authorList>
    </citation>
    <scope>NUCLEOTIDE SEQUENCE [LARGE SCALE GENOMIC DNA]</scope>
    <source>
        <strain evidence="10 11">2JSPR-7</strain>
    </source>
</reference>
<feature type="transmembrane region" description="Helical" evidence="7">
    <location>
        <begin position="205"/>
        <end position="226"/>
    </location>
</feature>
<organism evidence="10 11">
    <name type="scientific">Xylanimonas allomyrinae</name>
    <dbReference type="NCBI Taxonomy" id="2509459"/>
    <lineage>
        <taxon>Bacteria</taxon>
        <taxon>Bacillati</taxon>
        <taxon>Actinomycetota</taxon>
        <taxon>Actinomycetes</taxon>
        <taxon>Micrococcales</taxon>
        <taxon>Promicromonosporaceae</taxon>
        <taxon>Xylanimonas</taxon>
    </lineage>
</organism>
<dbReference type="CDD" id="cd06261">
    <property type="entry name" value="TM_PBP2"/>
    <property type="match status" value="1"/>
</dbReference>
<dbReference type="PANTHER" id="PTHR30193">
    <property type="entry name" value="ABC TRANSPORTER PERMEASE PROTEIN"/>
    <property type="match status" value="1"/>
</dbReference>
<dbReference type="Pfam" id="PF00528">
    <property type="entry name" value="BPD_transp_1"/>
    <property type="match status" value="1"/>
</dbReference>
<dbReference type="PANTHER" id="PTHR30193:SF41">
    <property type="entry name" value="DIACETYLCHITOBIOSE UPTAKE SYSTEM PERMEASE PROTEIN NGCF"/>
    <property type="match status" value="1"/>
</dbReference>
<evidence type="ECO:0000256" key="5">
    <source>
        <dbReference type="ARBA" id="ARBA00022989"/>
    </source>
</evidence>
<feature type="transmembrane region" description="Helical" evidence="7">
    <location>
        <begin position="106"/>
        <end position="127"/>
    </location>
</feature>
<evidence type="ECO:0000256" key="8">
    <source>
        <dbReference type="SAM" id="MobiDB-lite"/>
    </source>
</evidence>
<comment type="similarity">
    <text evidence="7">Belongs to the binding-protein-dependent transport system permease family.</text>
</comment>
<feature type="transmembrane region" description="Helical" evidence="7">
    <location>
        <begin position="310"/>
        <end position="331"/>
    </location>
</feature>